<name>A6G5E0_9BACT</name>
<dbReference type="AlphaFoldDB" id="A6G5E0"/>
<gene>
    <name evidence="2" type="ORF">PPSIR1_03403</name>
</gene>
<evidence type="ECO:0000313" key="3">
    <source>
        <dbReference type="Proteomes" id="UP000005801"/>
    </source>
</evidence>
<comment type="caution">
    <text evidence="2">The sequence shown here is derived from an EMBL/GenBank/DDBJ whole genome shotgun (WGS) entry which is preliminary data.</text>
</comment>
<keyword evidence="3" id="KW-1185">Reference proteome</keyword>
<dbReference type="EMBL" id="ABCS01000025">
    <property type="protein sequence ID" value="EDM78883.1"/>
    <property type="molecule type" value="Genomic_DNA"/>
</dbReference>
<accession>A6G5E0</accession>
<evidence type="ECO:0000256" key="1">
    <source>
        <dbReference type="SAM" id="MobiDB-lite"/>
    </source>
</evidence>
<feature type="region of interest" description="Disordered" evidence="1">
    <location>
        <begin position="32"/>
        <end position="56"/>
    </location>
</feature>
<sequence>MDRVRGSEQARRKPPLTAALVALAALACTPGCRHRGPGWTPDPARATSTQERAEAPSEAALELIVLGSVRPGDSPRARRLGARLETLLDGDELVLWLGTDLGRAGPDARVRDCSSESGEPVLALVEAQAGSVWRLPGPDEWRCSPEPEAPSSWVVRVGADGAARADWSCGADGCALAPARLDDRLELVGLELATWAYPELLDDARRSALHQRQAELLDALPSPDRDPERPGGPPRLLVAAVPVDSAGAHGHGGRLERAGMHRLPEAVRDAVQAGQFAGVLAGLEPSLQLSEDLGPAMIRSARSFPKAPVFQVISGAAGGGRPALPTSRGRALIPELESEHLGFARLLVDPTSSWAEVELHAHVGGRWQVARAQVSLEPPAHGAVRPAVPIQPCLRCDPVKGAADGPVYVPR</sequence>
<evidence type="ECO:0000313" key="2">
    <source>
        <dbReference type="EMBL" id="EDM78883.1"/>
    </source>
</evidence>
<reference evidence="2 3" key="1">
    <citation type="submission" date="2007-06" db="EMBL/GenBank/DDBJ databases">
        <authorList>
            <person name="Shimkets L."/>
            <person name="Ferriera S."/>
            <person name="Johnson J."/>
            <person name="Kravitz S."/>
            <person name="Beeson K."/>
            <person name="Sutton G."/>
            <person name="Rogers Y.-H."/>
            <person name="Friedman R."/>
            <person name="Frazier M."/>
            <person name="Venter J.C."/>
        </authorList>
    </citation>
    <scope>NUCLEOTIDE SEQUENCE [LARGE SCALE GENOMIC DNA]</scope>
    <source>
        <strain evidence="2 3">SIR-1</strain>
    </source>
</reference>
<organism evidence="2 3">
    <name type="scientific">Plesiocystis pacifica SIR-1</name>
    <dbReference type="NCBI Taxonomy" id="391625"/>
    <lineage>
        <taxon>Bacteria</taxon>
        <taxon>Pseudomonadati</taxon>
        <taxon>Myxococcota</taxon>
        <taxon>Polyangia</taxon>
        <taxon>Nannocystales</taxon>
        <taxon>Nannocystaceae</taxon>
        <taxon>Plesiocystis</taxon>
    </lineage>
</organism>
<dbReference type="Proteomes" id="UP000005801">
    <property type="component" value="Unassembled WGS sequence"/>
</dbReference>
<dbReference type="PROSITE" id="PS51257">
    <property type="entry name" value="PROKAR_LIPOPROTEIN"/>
    <property type="match status" value="1"/>
</dbReference>
<proteinExistence type="predicted"/>
<protein>
    <submittedName>
        <fullName evidence="2">Uncharacterized protein</fullName>
    </submittedName>
</protein>